<evidence type="ECO:0000256" key="3">
    <source>
        <dbReference type="ARBA" id="ARBA00011347"/>
    </source>
</evidence>
<organism evidence="11 12">
    <name type="scientific">Littorina saxatilis</name>
    <dbReference type="NCBI Taxonomy" id="31220"/>
    <lineage>
        <taxon>Eukaryota</taxon>
        <taxon>Metazoa</taxon>
        <taxon>Spiralia</taxon>
        <taxon>Lophotrochozoa</taxon>
        <taxon>Mollusca</taxon>
        <taxon>Gastropoda</taxon>
        <taxon>Caenogastropoda</taxon>
        <taxon>Littorinimorpha</taxon>
        <taxon>Littorinoidea</taxon>
        <taxon>Littorinidae</taxon>
        <taxon>Littorina</taxon>
    </lineage>
</organism>
<dbReference type="PANTHER" id="PTHR19375">
    <property type="entry name" value="HEAT SHOCK PROTEIN 70KDA"/>
    <property type="match status" value="1"/>
</dbReference>
<dbReference type="InterPro" id="IPR042049">
    <property type="entry name" value="HSPA14_NBD"/>
</dbReference>
<dbReference type="Gene3D" id="3.30.420.40">
    <property type="match status" value="2"/>
</dbReference>
<evidence type="ECO:0000256" key="7">
    <source>
        <dbReference type="ARBA" id="ARBA00022840"/>
    </source>
</evidence>
<evidence type="ECO:0000256" key="10">
    <source>
        <dbReference type="RuleBase" id="RU003322"/>
    </source>
</evidence>
<evidence type="ECO:0000256" key="5">
    <source>
        <dbReference type="ARBA" id="ARBA00022490"/>
    </source>
</evidence>
<gene>
    <name evidence="11" type="ORF">V1264_020480</name>
</gene>
<dbReference type="CDD" id="cd10238">
    <property type="entry name" value="ASKHA_NBD_HSP70_HSPA14"/>
    <property type="match status" value="1"/>
</dbReference>
<name>A0AAN9BB20_9CAEN</name>
<comment type="subunit">
    <text evidence="3">Component of ribosome-associated complex (RAC), a heterodimer composed of Hsp70/DnaK-type chaperone HSPA14 and Hsp40/DnaJ-type chaperone DNAJC2.</text>
</comment>
<dbReference type="AlphaFoldDB" id="A0AAN9BB20"/>
<dbReference type="FunFam" id="3.90.640.10:FF:000010">
    <property type="entry name" value="heat shock 70 kDa protein 14"/>
    <property type="match status" value="1"/>
</dbReference>
<dbReference type="PROSITE" id="PS01036">
    <property type="entry name" value="HSP70_3"/>
    <property type="match status" value="1"/>
</dbReference>
<dbReference type="GO" id="GO:0005829">
    <property type="term" value="C:cytosol"/>
    <property type="evidence" value="ECO:0007669"/>
    <property type="project" value="UniProtKB-SubCell"/>
</dbReference>
<evidence type="ECO:0000256" key="8">
    <source>
        <dbReference type="ARBA" id="ARBA00023186"/>
    </source>
</evidence>
<dbReference type="SUPFAM" id="SSF53067">
    <property type="entry name" value="Actin-like ATPase domain"/>
    <property type="match status" value="2"/>
</dbReference>
<accession>A0AAN9BB20</accession>
<sequence>MAAFGVHLGTCSACLAVYRDGKTDVVANDLGDRVTPCVVAFTDHDSTVGAAAKQSVVRNAQNTVVHVKRILGRTFDDTVTQEYVALSQVKVLNQNGKPVFEVLFKEKKQKFSPDQITETIYKKMLETAQSHGGSGIQDAVLAVPNDFTPEQRNAASAAAGKAGFNVLRLINEGSAAALAYDLGQLDNTEKFKVLVYRLGGTSHDATVLQVQNGMYRVLGSCFDHSFGADNFTKLLQQHLATEFYRMYKADPNENRRSMAKLLLNAERCKHTLTTLPQAQCAVDSLLDGIDFHTNVSRARFDSQCNTVVGQCTQLIQRALAEACCSKEDITKVVVCGGGTKMPLVQRIISEFLPSSEVLTSIPGDEVIAIGAAKEAAILADREGAELEIAEKENTFRCLSRDIGIETTEGLEVVLAAGTLIPFRTHHIATLGPEQTSFRMVISEAGEGDSTNKLAKLVMKGLPAGASIKTSFHLKREGGLHVTSHEVSSGQQESVHIPAAELTNHS</sequence>
<evidence type="ECO:0000256" key="6">
    <source>
        <dbReference type="ARBA" id="ARBA00022741"/>
    </source>
</evidence>
<comment type="subcellular location">
    <subcellularLocation>
        <location evidence="1">Cytoplasm</location>
        <location evidence="1">Cytosol</location>
    </subcellularLocation>
</comment>
<dbReference type="Proteomes" id="UP001374579">
    <property type="component" value="Unassembled WGS sequence"/>
</dbReference>
<dbReference type="InterPro" id="IPR043129">
    <property type="entry name" value="ATPase_NBD"/>
</dbReference>
<protein>
    <recommendedName>
        <fullName evidence="4">Heat shock 70 kDa protein 14</fullName>
    </recommendedName>
</protein>
<evidence type="ECO:0000256" key="9">
    <source>
        <dbReference type="ARBA" id="ARBA00024825"/>
    </source>
</evidence>
<comment type="caution">
    <text evidence="11">The sequence shown here is derived from an EMBL/GenBank/DDBJ whole genome shotgun (WGS) entry which is preliminary data.</text>
</comment>
<evidence type="ECO:0000256" key="4">
    <source>
        <dbReference type="ARBA" id="ARBA00018766"/>
    </source>
</evidence>
<dbReference type="InterPro" id="IPR013126">
    <property type="entry name" value="Hsp_70_fam"/>
</dbReference>
<dbReference type="SUPFAM" id="SSF100920">
    <property type="entry name" value="Heat shock protein 70kD (HSP70), peptide-binding domain"/>
    <property type="match status" value="1"/>
</dbReference>
<evidence type="ECO:0000256" key="2">
    <source>
        <dbReference type="ARBA" id="ARBA00007381"/>
    </source>
</evidence>
<dbReference type="EMBL" id="JBAMIC010000010">
    <property type="protein sequence ID" value="KAK7102232.1"/>
    <property type="molecule type" value="Genomic_DNA"/>
</dbReference>
<proteinExistence type="inferred from homology"/>
<dbReference type="Gene3D" id="3.30.30.30">
    <property type="match status" value="1"/>
</dbReference>
<comment type="similarity">
    <text evidence="2 10">Belongs to the heat shock protein 70 family.</text>
</comment>
<dbReference type="GO" id="GO:0005524">
    <property type="term" value="F:ATP binding"/>
    <property type="evidence" value="ECO:0007669"/>
    <property type="project" value="UniProtKB-KW"/>
</dbReference>
<evidence type="ECO:0000313" key="12">
    <source>
        <dbReference type="Proteomes" id="UP001374579"/>
    </source>
</evidence>
<dbReference type="GO" id="GO:0140662">
    <property type="term" value="F:ATP-dependent protein folding chaperone"/>
    <property type="evidence" value="ECO:0007669"/>
    <property type="project" value="InterPro"/>
</dbReference>
<dbReference type="FunFam" id="3.30.30.30:FF:000005">
    <property type="entry name" value="Heat shock protein ssb1"/>
    <property type="match status" value="1"/>
</dbReference>
<dbReference type="PRINTS" id="PR00301">
    <property type="entry name" value="HEATSHOCK70"/>
</dbReference>
<dbReference type="InterPro" id="IPR018181">
    <property type="entry name" value="Heat_shock_70_CS"/>
</dbReference>
<keyword evidence="7 10" id="KW-0067">ATP-binding</keyword>
<dbReference type="Gene3D" id="2.60.34.10">
    <property type="entry name" value="Substrate Binding Domain Of DNAk, Chain A, domain 1"/>
    <property type="match status" value="1"/>
</dbReference>
<reference evidence="11 12" key="1">
    <citation type="submission" date="2024-02" db="EMBL/GenBank/DDBJ databases">
        <title>Chromosome-scale genome assembly of the rough periwinkle Littorina saxatilis.</title>
        <authorList>
            <person name="De Jode A."/>
            <person name="Faria R."/>
            <person name="Formenti G."/>
            <person name="Sims Y."/>
            <person name="Smith T.P."/>
            <person name="Tracey A."/>
            <person name="Wood J.M.D."/>
            <person name="Zagrodzka Z.B."/>
            <person name="Johannesson K."/>
            <person name="Butlin R.K."/>
            <person name="Leder E.H."/>
        </authorList>
    </citation>
    <scope>NUCLEOTIDE SEQUENCE [LARGE SCALE GENOMIC DNA]</scope>
    <source>
        <strain evidence="11">Snail1</strain>
        <tissue evidence="11">Muscle</tissue>
    </source>
</reference>
<evidence type="ECO:0000256" key="1">
    <source>
        <dbReference type="ARBA" id="ARBA00004514"/>
    </source>
</evidence>
<keyword evidence="5" id="KW-0963">Cytoplasm</keyword>
<keyword evidence="12" id="KW-1185">Reference proteome</keyword>
<dbReference type="Gene3D" id="3.90.640.10">
    <property type="entry name" value="Actin, Chain A, domain 4"/>
    <property type="match status" value="1"/>
</dbReference>
<comment type="function">
    <text evidence="9">Component of the ribosome-associated complex (RAC), a complex involved in folding or maintaining nascent polypeptides in a folding-competent state. In the RAC complex, binds to the nascent polypeptide chain, while DNAJC2 stimulates its ATPase activity.</text>
</comment>
<dbReference type="InterPro" id="IPR029047">
    <property type="entry name" value="HSP70_peptide-bd_sf"/>
</dbReference>
<keyword evidence="8" id="KW-0143">Chaperone</keyword>
<keyword evidence="6 10" id="KW-0547">Nucleotide-binding</keyword>
<evidence type="ECO:0000313" key="11">
    <source>
        <dbReference type="EMBL" id="KAK7102232.1"/>
    </source>
</evidence>
<dbReference type="Pfam" id="PF00012">
    <property type="entry name" value="HSP70"/>
    <property type="match status" value="1"/>
</dbReference>